<reference evidence="1" key="1">
    <citation type="journal article" date="2022" name="bioRxiv">
        <title>Sequencing and chromosome-scale assembly of the giantPleurodeles waltlgenome.</title>
        <authorList>
            <person name="Brown T."/>
            <person name="Elewa A."/>
            <person name="Iarovenko S."/>
            <person name="Subramanian E."/>
            <person name="Araus A.J."/>
            <person name="Petzold A."/>
            <person name="Susuki M."/>
            <person name="Suzuki K.-i.T."/>
            <person name="Hayashi T."/>
            <person name="Toyoda A."/>
            <person name="Oliveira C."/>
            <person name="Osipova E."/>
            <person name="Leigh N.D."/>
            <person name="Simon A."/>
            <person name="Yun M.H."/>
        </authorList>
    </citation>
    <scope>NUCLEOTIDE SEQUENCE</scope>
    <source>
        <strain evidence="1">20211129_DDA</strain>
        <tissue evidence="1">Liver</tissue>
    </source>
</reference>
<evidence type="ECO:0000313" key="1">
    <source>
        <dbReference type="EMBL" id="KAJ1191981.1"/>
    </source>
</evidence>
<evidence type="ECO:0000313" key="2">
    <source>
        <dbReference type="Proteomes" id="UP001066276"/>
    </source>
</evidence>
<name>A0AAV7UUC8_PLEWA</name>
<accession>A0AAV7UUC8</accession>
<protein>
    <submittedName>
        <fullName evidence="1">Uncharacterized protein</fullName>
    </submittedName>
</protein>
<dbReference type="AlphaFoldDB" id="A0AAV7UUC8"/>
<sequence>MSFLYFCDSRPYSARKGVLLRFLCLSDACKPEEAVSSGFAVSLNISDSARLSLLRDAVPEGRMSFLYFCDSRPYSARKGVLLRFLCLSDARKPEEAVSSGFAVSLNISDSARLSLLPDAVPEGRSITQDH</sequence>
<proteinExistence type="predicted"/>
<dbReference type="Proteomes" id="UP001066276">
    <property type="component" value="Chromosome 2_2"/>
</dbReference>
<gene>
    <name evidence="1" type="ORF">NDU88_001294</name>
</gene>
<keyword evidence="2" id="KW-1185">Reference proteome</keyword>
<dbReference type="EMBL" id="JANPWB010000004">
    <property type="protein sequence ID" value="KAJ1191981.1"/>
    <property type="molecule type" value="Genomic_DNA"/>
</dbReference>
<comment type="caution">
    <text evidence="1">The sequence shown here is derived from an EMBL/GenBank/DDBJ whole genome shotgun (WGS) entry which is preliminary data.</text>
</comment>
<organism evidence="1 2">
    <name type="scientific">Pleurodeles waltl</name>
    <name type="common">Iberian ribbed newt</name>
    <dbReference type="NCBI Taxonomy" id="8319"/>
    <lineage>
        <taxon>Eukaryota</taxon>
        <taxon>Metazoa</taxon>
        <taxon>Chordata</taxon>
        <taxon>Craniata</taxon>
        <taxon>Vertebrata</taxon>
        <taxon>Euteleostomi</taxon>
        <taxon>Amphibia</taxon>
        <taxon>Batrachia</taxon>
        <taxon>Caudata</taxon>
        <taxon>Salamandroidea</taxon>
        <taxon>Salamandridae</taxon>
        <taxon>Pleurodelinae</taxon>
        <taxon>Pleurodeles</taxon>
    </lineage>
</organism>